<comment type="caution">
    <text evidence="3">The sequence shown here is derived from an EMBL/GenBank/DDBJ whole genome shotgun (WGS) entry which is preliminary data.</text>
</comment>
<accession>A0A100WNQ2</accession>
<gene>
    <name evidence="3" type="ORF">RMCFA_1389</name>
</gene>
<organism evidence="3 4">
    <name type="scientific">Mycolicibacterium fortuitum subsp. acetamidolyticum</name>
    <dbReference type="NCBI Taxonomy" id="144550"/>
    <lineage>
        <taxon>Bacteria</taxon>
        <taxon>Bacillati</taxon>
        <taxon>Actinomycetota</taxon>
        <taxon>Actinomycetes</taxon>
        <taxon>Mycobacteriales</taxon>
        <taxon>Mycobacteriaceae</taxon>
        <taxon>Mycolicibacterium</taxon>
    </lineage>
</organism>
<keyword evidence="2" id="KW-0472">Membrane</keyword>
<dbReference type="Proteomes" id="UP000069705">
    <property type="component" value="Unassembled WGS sequence"/>
</dbReference>
<feature type="transmembrane region" description="Helical" evidence="2">
    <location>
        <begin position="81"/>
        <end position="104"/>
    </location>
</feature>
<feature type="compositionally biased region" description="Low complexity" evidence="1">
    <location>
        <begin position="23"/>
        <end position="52"/>
    </location>
</feature>
<evidence type="ECO:0000313" key="4">
    <source>
        <dbReference type="Proteomes" id="UP000069705"/>
    </source>
</evidence>
<evidence type="ECO:0000256" key="1">
    <source>
        <dbReference type="SAM" id="MobiDB-lite"/>
    </source>
</evidence>
<feature type="compositionally biased region" description="Low complexity" evidence="1">
    <location>
        <begin position="1"/>
        <end position="11"/>
    </location>
</feature>
<name>A0A100WNQ2_MYCFO</name>
<reference evidence="4" key="2">
    <citation type="submission" date="2016-02" db="EMBL/GenBank/DDBJ databases">
        <title>Draft genome sequence of five rapidly growing Mycobacterium species.</title>
        <authorList>
            <person name="Katahira K."/>
            <person name="Gotou Y."/>
            <person name="Iida K."/>
            <person name="Ogura Y."/>
            <person name="Hayashi T."/>
        </authorList>
    </citation>
    <scope>NUCLEOTIDE SEQUENCE [LARGE SCALE GENOMIC DNA]</scope>
    <source>
        <strain evidence="4">JCM6368</strain>
    </source>
</reference>
<proteinExistence type="predicted"/>
<keyword evidence="2" id="KW-1133">Transmembrane helix</keyword>
<keyword evidence="2" id="KW-0812">Transmembrane</keyword>
<reference evidence="3 4" key="1">
    <citation type="journal article" date="2016" name="Genome Announc.">
        <title>Draft Genome Sequences of Five Rapidly Growing Mycobacterium Species, M. thermoresistibile, M. fortuitum subsp. acetamidolyticum, M. canariasense, M. brisbanense, and M. novocastrense.</title>
        <authorList>
            <person name="Katahira K."/>
            <person name="Ogura Y."/>
            <person name="Gotoh Y."/>
            <person name="Hayashi T."/>
        </authorList>
    </citation>
    <scope>NUCLEOTIDE SEQUENCE [LARGE SCALE GENOMIC DNA]</scope>
    <source>
        <strain evidence="3 4">JCM6368</strain>
    </source>
</reference>
<protein>
    <submittedName>
        <fullName evidence="3">Uncharacterized protein</fullName>
    </submittedName>
</protein>
<dbReference type="AlphaFoldDB" id="A0A100WNQ2"/>
<feature type="region of interest" description="Disordered" evidence="1">
    <location>
        <begin position="107"/>
        <end position="128"/>
    </location>
</feature>
<sequence>MTYQPGPGSSPWNPPPPPGPAGGPAQWHEGPQQQSPYPGPGSQAPQPSGGAQTPPEQWSMPPEPQSLPPFNLPPTPSPKSWVKWVVIAVVVVVLAAAAVAVVLVKGTGPSAGGSDTVSAAPSDVASGGDKGPATIVVEDVSCDAQGPIFTNFYDGMKASGFYDLDHSVAASLWSPEERRSYDEAKRVTEVVIAQMGPLAKLTPHRVRRELYEQAIAYWQAWIDKLPTYVGSDNAYRAAGTEAEKALVRMCTAIQYKSAQARSFLADPPVAPKDSATVTSETPQLFLADRADKCSEFSASFVAFFDDPVIKQWQKIDYKTGASGWDSNQRQISDQAADIIIELARKLAGLGGDSGNPVMADFTALGAQYLTAYARALPSYTSSDDPLYGAGASLMRAVNEACGAAG</sequence>
<evidence type="ECO:0000313" key="3">
    <source>
        <dbReference type="EMBL" id="GAT01275.1"/>
    </source>
</evidence>
<feature type="compositionally biased region" description="Pro residues" evidence="1">
    <location>
        <begin position="12"/>
        <end position="21"/>
    </location>
</feature>
<feature type="compositionally biased region" description="Pro residues" evidence="1">
    <location>
        <begin position="61"/>
        <end position="72"/>
    </location>
</feature>
<dbReference type="EMBL" id="BCSZ01000012">
    <property type="protein sequence ID" value="GAT01275.1"/>
    <property type="molecule type" value="Genomic_DNA"/>
</dbReference>
<evidence type="ECO:0000256" key="2">
    <source>
        <dbReference type="SAM" id="Phobius"/>
    </source>
</evidence>
<feature type="region of interest" description="Disordered" evidence="1">
    <location>
        <begin position="1"/>
        <end position="72"/>
    </location>
</feature>